<comment type="subcellular location">
    <subcellularLocation>
        <location evidence="1">Nucleus</location>
    </subcellularLocation>
</comment>
<feature type="region of interest" description="Disordered" evidence="5">
    <location>
        <begin position="156"/>
        <end position="226"/>
    </location>
</feature>
<feature type="region of interest" description="Disordered" evidence="5">
    <location>
        <begin position="1"/>
        <end position="20"/>
    </location>
</feature>
<gene>
    <name evidence="7" type="ORF">PFLUV_G00115110</name>
</gene>
<evidence type="ECO:0000259" key="6">
    <source>
        <dbReference type="Pfam" id="PF05182"/>
    </source>
</evidence>
<dbReference type="InterPro" id="IPR051187">
    <property type="entry name" value="Pre-mRNA_3'-end_processing_reg"/>
</dbReference>
<feature type="compositionally biased region" description="Low complexity" evidence="5">
    <location>
        <begin position="385"/>
        <end position="396"/>
    </location>
</feature>
<evidence type="ECO:0000313" key="7">
    <source>
        <dbReference type="EMBL" id="KAF1386144.1"/>
    </source>
</evidence>
<dbReference type="EMBL" id="VHII01000009">
    <property type="protein sequence ID" value="KAF1386144.1"/>
    <property type="molecule type" value="Genomic_DNA"/>
</dbReference>
<feature type="compositionally biased region" description="Basic and acidic residues" evidence="5">
    <location>
        <begin position="364"/>
        <end position="378"/>
    </location>
</feature>
<feature type="compositionally biased region" description="Basic and acidic residues" evidence="5">
    <location>
        <begin position="416"/>
        <end position="437"/>
    </location>
</feature>
<proteinExistence type="inferred from homology"/>
<sequence>MSSSESESKDVTEDSDEGQIYQLIYDMITRDDKEEVQIPSSSENTPLHLKTDAEWSAHAFAVCSDTPFSDGSEDETTHNPTHTRQKDQEGLDTDALDNIPGIPVPKASEEKPWRKAGANISDYFNFGFDEESWNTYSTRQSKVRKANRKLYTKILAQKEKESSSPAPPSSGSPSILASRQPSATNNANKGRRGSIVERSRRLSDGEKHSQVTTEMSPEEDRFTSYPSSPSNFNSLFAYIPPPPFLFRSGPLSASPFAALDGAYSKGFDDPSTSGHPCSSGVSSLIPRSMSSKAGGIDTAEAWECYKRQEKRDKDRDGSREHGRDKDTTRGRNRDRESCSSSHSAEERTRNRDTTERGHRRHSLREKEERHGERRHTDDSEGWQKSSRSSSSSSSRRPSGEDRDSQSRHKHKKDKRNRKDKETKKMSSDDQGRKLKRD</sequence>
<evidence type="ECO:0000256" key="5">
    <source>
        <dbReference type="SAM" id="MobiDB-lite"/>
    </source>
</evidence>
<dbReference type="GO" id="GO:0005847">
    <property type="term" value="C:mRNA cleavage and polyadenylation specificity factor complex"/>
    <property type="evidence" value="ECO:0007669"/>
    <property type="project" value="TreeGrafter"/>
</dbReference>
<protein>
    <recommendedName>
        <fullName evidence="6">Pre-mRNA polyadenylation factor Fip1 domain-containing protein</fullName>
    </recommendedName>
</protein>
<comment type="similarity">
    <text evidence="2">Belongs to the FIP1 family.</text>
</comment>
<name>A0A6A5FA66_PERFL</name>
<evidence type="ECO:0000256" key="1">
    <source>
        <dbReference type="ARBA" id="ARBA00004123"/>
    </source>
</evidence>
<feature type="compositionally biased region" description="Polar residues" evidence="5">
    <location>
        <begin position="270"/>
        <end position="282"/>
    </location>
</feature>
<keyword evidence="8" id="KW-1185">Reference proteome</keyword>
<feature type="compositionally biased region" description="Basic and acidic residues" evidence="5">
    <location>
        <begin position="194"/>
        <end position="209"/>
    </location>
</feature>
<evidence type="ECO:0000256" key="4">
    <source>
        <dbReference type="ARBA" id="ARBA00023242"/>
    </source>
</evidence>
<feature type="region of interest" description="Disordered" evidence="5">
    <location>
        <begin position="267"/>
        <end position="437"/>
    </location>
</feature>
<feature type="compositionally biased region" description="Basic and acidic residues" evidence="5">
    <location>
        <begin position="303"/>
        <end position="356"/>
    </location>
</feature>
<dbReference type="Pfam" id="PF05182">
    <property type="entry name" value="Fip1"/>
    <property type="match status" value="1"/>
</dbReference>
<feature type="compositionally biased region" description="Basic and acidic residues" evidence="5">
    <location>
        <begin position="1"/>
        <end position="12"/>
    </location>
</feature>
<feature type="region of interest" description="Disordered" evidence="5">
    <location>
        <begin position="64"/>
        <end position="113"/>
    </location>
</feature>
<dbReference type="Proteomes" id="UP000465112">
    <property type="component" value="Chromosome 9"/>
</dbReference>
<keyword evidence="4" id="KW-0539">Nucleus</keyword>
<evidence type="ECO:0000256" key="2">
    <source>
        <dbReference type="ARBA" id="ARBA00007459"/>
    </source>
</evidence>
<dbReference type="AlphaFoldDB" id="A0A6A5FA66"/>
<evidence type="ECO:0000313" key="8">
    <source>
        <dbReference type="Proteomes" id="UP000465112"/>
    </source>
</evidence>
<accession>A0A6A5FA66</accession>
<dbReference type="PANTHER" id="PTHR13484">
    <property type="entry name" value="FIP1-LIKE 1 PROTEIN"/>
    <property type="match status" value="1"/>
</dbReference>
<dbReference type="PANTHER" id="PTHR13484:SF0">
    <property type="entry name" value="PRE-MRNA 3'-END-PROCESSING FACTOR FIP1"/>
    <property type="match status" value="1"/>
</dbReference>
<organism evidence="7 8">
    <name type="scientific">Perca fluviatilis</name>
    <name type="common">European perch</name>
    <dbReference type="NCBI Taxonomy" id="8168"/>
    <lineage>
        <taxon>Eukaryota</taxon>
        <taxon>Metazoa</taxon>
        <taxon>Chordata</taxon>
        <taxon>Craniata</taxon>
        <taxon>Vertebrata</taxon>
        <taxon>Euteleostomi</taxon>
        <taxon>Actinopterygii</taxon>
        <taxon>Neopterygii</taxon>
        <taxon>Teleostei</taxon>
        <taxon>Neoteleostei</taxon>
        <taxon>Acanthomorphata</taxon>
        <taxon>Eupercaria</taxon>
        <taxon>Perciformes</taxon>
        <taxon>Percoidei</taxon>
        <taxon>Percidae</taxon>
        <taxon>Percinae</taxon>
        <taxon>Perca</taxon>
    </lineage>
</organism>
<reference evidence="7 8" key="1">
    <citation type="submission" date="2019-06" db="EMBL/GenBank/DDBJ databases">
        <title>A chromosome-scale genome assembly of the European perch, Perca fluviatilis.</title>
        <authorList>
            <person name="Roques C."/>
            <person name="Zahm M."/>
            <person name="Cabau C."/>
            <person name="Klopp C."/>
            <person name="Bouchez O."/>
            <person name="Donnadieu C."/>
            <person name="Kuhl H."/>
            <person name="Gislard M."/>
            <person name="Guendouz S."/>
            <person name="Journot L."/>
            <person name="Haffray P."/>
            <person name="Bestin A."/>
            <person name="Morvezen R."/>
            <person name="Feron R."/>
            <person name="Wen M."/>
            <person name="Jouanno E."/>
            <person name="Herpin A."/>
            <person name="Schartl M."/>
            <person name="Postlethwait J."/>
            <person name="Schaerlinger B."/>
            <person name="Chardard D."/>
            <person name="Lecocq T."/>
            <person name="Poncet C."/>
            <person name="Jaffrelo L."/>
            <person name="Lampietro C."/>
            <person name="Guiguen Y."/>
        </authorList>
    </citation>
    <scope>NUCLEOTIDE SEQUENCE [LARGE SCALE GENOMIC DNA]</scope>
    <source>
        <tissue evidence="7">Blood</tissue>
    </source>
</reference>
<dbReference type="GO" id="GO:0006397">
    <property type="term" value="P:mRNA processing"/>
    <property type="evidence" value="ECO:0007669"/>
    <property type="project" value="UniProtKB-KW"/>
</dbReference>
<feature type="compositionally biased region" description="Polar residues" evidence="5">
    <location>
        <begin position="175"/>
        <end position="188"/>
    </location>
</feature>
<keyword evidence="3" id="KW-0507">mRNA processing</keyword>
<evidence type="ECO:0000256" key="3">
    <source>
        <dbReference type="ARBA" id="ARBA00022664"/>
    </source>
</evidence>
<comment type="caution">
    <text evidence="7">The sequence shown here is derived from an EMBL/GenBank/DDBJ whole genome shotgun (WGS) entry which is preliminary data.</text>
</comment>
<feature type="domain" description="Pre-mRNA polyadenylation factor Fip1" evidence="6">
    <location>
        <begin position="108"/>
        <end position="144"/>
    </location>
</feature>
<dbReference type="InterPro" id="IPR007854">
    <property type="entry name" value="Fip1_dom"/>
</dbReference>
<feature type="compositionally biased region" description="Basic and acidic residues" evidence="5">
    <location>
        <begin position="397"/>
        <end position="406"/>
    </location>
</feature>